<dbReference type="RefSeq" id="WP_090768471.1">
    <property type="nucleotide sequence ID" value="NZ_FNFB01000014.1"/>
</dbReference>
<dbReference type="EMBL" id="FNFB01000014">
    <property type="protein sequence ID" value="SDK99520.1"/>
    <property type="molecule type" value="Genomic_DNA"/>
</dbReference>
<keyword evidence="4 5" id="KW-0472">Membrane</keyword>
<gene>
    <name evidence="7" type="ORF">SAMN05421874_11444</name>
</gene>
<dbReference type="Gene3D" id="1.20.1540.10">
    <property type="entry name" value="Rhomboid-like"/>
    <property type="match status" value="1"/>
</dbReference>
<sequence>MSDYSGSRFRRGAGALLSGAVSAFVIVVAMLAVMWIVEVVDFLITPAYTNLGVLDREFGIIGWHPDGLVGIIFAPFLHGGFEHLIANSVPLLVLGFLAGLRDVGKFLWATVLIILIGGLGTWVTSPDVVTIGASGLVFGYFGFIVARGLFDRRLLDVVIAVGVGIAYYGILAGLLPNQEGISWQGHLFGLIGGVVAAWVLRRRRELPPATSYPSLS</sequence>
<comment type="subcellular location">
    <subcellularLocation>
        <location evidence="1">Membrane</location>
        <topology evidence="1">Multi-pass membrane protein</topology>
    </subcellularLocation>
</comment>
<evidence type="ECO:0000256" key="4">
    <source>
        <dbReference type="ARBA" id="ARBA00023136"/>
    </source>
</evidence>
<dbReference type="SUPFAM" id="SSF144091">
    <property type="entry name" value="Rhomboid-like"/>
    <property type="match status" value="1"/>
</dbReference>
<evidence type="ECO:0000256" key="1">
    <source>
        <dbReference type="ARBA" id="ARBA00004141"/>
    </source>
</evidence>
<feature type="transmembrane region" description="Helical" evidence="5">
    <location>
        <begin position="107"/>
        <end position="125"/>
    </location>
</feature>
<dbReference type="GO" id="GO:0004252">
    <property type="term" value="F:serine-type endopeptidase activity"/>
    <property type="evidence" value="ECO:0007669"/>
    <property type="project" value="InterPro"/>
</dbReference>
<dbReference type="PANTHER" id="PTHR43731">
    <property type="entry name" value="RHOMBOID PROTEASE"/>
    <property type="match status" value="1"/>
</dbReference>
<evidence type="ECO:0000313" key="8">
    <source>
        <dbReference type="Proteomes" id="UP000198683"/>
    </source>
</evidence>
<feature type="transmembrane region" description="Helical" evidence="5">
    <location>
        <begin position="131"/>
        <end position="150"/>
    </location>
</feature>
<feature type="transmembrane region" description="Helical" evidence="5">
    <location>
        <begin position="157"/>
        <end position="175"/>
    </location>
</feature>
<dbReference type="AlphaFoldDB" id="A0A1G9GFS1"/>
<dbReference type="InterPro" id="IPR050925">
    <property type="entry name" value="Rhomboid_protease_S54"/>
</dbReference>
<dbReference type="InterPro" id="IPR022764">
    <property type="entry name" value="Peptidase_S54_rhomboid_dom"/>
</dbReference>
<dbReference type="STRING" id="683260.SAMN05421874_11444"/>
<dbReference type="OrthoDB" id="465874at2"/>
<reference evidence="7 8" key="1">
    <citation type="submission" date="2016-10" db="EMBL/GenBank/DDBJ databases">
        <authorList>
            <person name="de Groot N.N."/>
        </authorList>
    </citation>
    <scope>NUCLEOTIDE SEQUENCE [LARGE SCALE GENOMIC DNA]</scope>
    <source>
        <strain evidence="7 8">CGMCC 4.5681</strain>
    </source>
</reference>
<keyword evidence="2 5" id="KW-0812">Transmembrane</keyword>
<keyword evidence="8" id="KW-1185">Reference proteome</keyword>
<feature type="transmembrane region" description="Helical" evidence="5">
    <location>
        <begin position="84"/>
        <end position="100"/>
    </location>
</feature>
<dbReference type="PANTHER" id="PTHR43731:SF9">
    <property type="entry name" value="SLR1461 PROTEIN"/>
    <property type="match status" value="1"/>
</dbReference>
<keyword evidence="3 5" id="KW-1133">Transmembrane helix</keyword>
<feature type="transmembrane region" description="Helical" evidence="5">
    <location>
        <begin position="12"/>
        <end position="37"/>
    </location>
</feature>
<dbReference type="InterPro" id="IPR035952">
    <property type="entry name" value="Rhomboid-like_sf"/>
</dbReference>
<evidence type="ECO:0000259" key="6">
    <source>
        <dbReference type="Pfam" id="PF01694"/>
    </source>
</evidence>
<dbReference type="GO" id="GO:0016020">
    <property type="term" value="C:membrane"/>
    <property type="evidence" value="ECO:0007669"/>
    <property type="project" value="UniProtKB-SubCell"/>
</dbReference>
<organism evidence="7 8">
    <name type="scientific">Nonomuraea maritima</name>
    <dbReference type="NCBI Taxonomy" id="683260"/>
    <lineage>
        <taxon>Bacteria</taxon>
        <taxon>Bacillati</taxon>
        <taxon>Actinomycetota</taxon>
        <taxon>Actinomycetes</taxon>
        <taxon>Streptosporangiales</taxon>
        <taxon>Streptosporangiaceae</taxon>
        <taxon>Nonomuraea</taxon>
    </lineage>
</organism>
<accession>A0A1G9GFS1</accession>
<evidence type="ECO:0000256" key="5">
    <source>
        <dbReference type="SAM" id="Phobius"/>
    </source>
</evidence>
<evidence type="ECO:0000256" key="3">
    <source>
        <dbReference type="ARBA" id="ARBA00022989"/>
    </source>
</evidence>
<dbReference type="Proteomes" id="UP000198683">
    <property type="component" value="Unassembled WGS sequence"/>
</dbReference>
<evidence type="ECO:0000256" key="2">
    <source>
        <dbReference type="ARBA" id="ARBA00022692"/>
    </source>
</evidence>
<evidence type="ECO:0000313" key="7">
    <source>
        <dbReference type="EMBL" id="SDK99520.1"/>
    </source>
</evidence>
<dbReference type="Pfam" id="PF01694">
    <property type="entry name" value="Rhomboid"/>
    <property type="match status" value="1"/>
</dbReference>
<protein>
    <submittedName>
        <fullName evidence="7">Rhomboid family protein</fullName>
    </submittedName>
</protein>
<feature type="transmembrane region" description="Helical" evidence="5">
    <location>
        <begin position="181"/>
        <end position="200"/>
    </location>
</feature>
<feature type="domain" description="Peptidase S54 rhomboid" evidence="6">
    <location>
        <begin position="68"/>
        <end position="202"/>
    </location>
</feature>
<proteinExistence type="predicted"/>
<name>A0A1G9GFS1_9ACTN</name>